<dbReference type="InterPro" id="IPR036291">
    <property type="entry name" value="NAD(P)-bd_dom_sf"/>
</dbReference>
<dbReference type="SMART" id="SM00829">
    <property type="entry name" value="PKS_ER"/>
    <property type="match status" value="1"/>
</dbReference>
<dbReference type="SUPFAM" id="SSF51735">
    <property type="entry name" value="NAD(P)-binding Rossmann-fold domains"/>
    <property type="match status" value="1"/>
</dbReference>
<keyword evidence="3 6" id="KW-0479">Metal-binding</keyword>
<dbReference type="InterPro" id="IPR002328">
    <property type="entry name" value="ADH_Zn_CS"/>
</dbReference>
<feature type="domain" description="Enoyl reductase (ER)" evidence="7">
    <location>
        <begin position="8"/>
        <end position="361"/>
    </location>
</feature>
<dbReference type="Gene3D" id="3.40.50.720">
    <property type="entry name" value="NAD(P)-binding Rossmann-like Domain"/>
    <property type="match status" value="1"/>
</dbReference>
<name>A0ABZ2RQL1_9BACT</name>
<protein>
    <submittedName>
        <fullName evidence="8">Zinc-binding dehydrogenase</fullName>
    </submittedName>
</protein>
<keyword evidence="5" id="KW-0560">Oxidoreductase</keyword>
<gene>
    <name evidence="8" type="ORF">WG616_01485</name>
</gene>
<dbReference type="InterPro" id="IPR011032">
    <property type="entry name" value="GroES-like_sf"/>
</dbReference>
<dbReference type="PROSITE" id="PS00059">
    <property type="entry name" value="ADH_ZINC"/>
    <property type="match status" value="1"/>
</dbReference>
<dbReference type="Gene3D" id="3.90.180.10">
    <property type="entry name" value="Medium-chain alcohol dehydrogenases, catalytic domain"/>
    <property type="match status" value="1"/>
</dbReference>
<dbReference type="Pfam" id="PF00107">
    <property type="entry name" value="ADH_zinc_N"/>
    <property type="match status" value="1"/>
</dbReference>
<evidence type="ECO:0000256" key="6">
    <source>
        <dbReference type="RuleBase" id="RU361277"/>
    </source>
</evidence>
<evidence type="ECO:0000259" key="7">
    <source>
        <dbReference type="SMART" id="SM00829"/>
    </source>
</evidence>
<reference evidence="8" key="1">
    <citation type="submission" date="2024-03" db="EMBL/GenBank/DDBJ databases">
        <title>Complete genome sequence of Mycoplasma gypis type strain B1/T1.</title>
        <authorList>
            <person name="Spergser J."/>
        </authorList>
    </citation>
    <scope>NUCLEOTIDE SEQUENCE [LARGE SCALE GENOMIC DNA]</scope>
    <source>
        <strain evidence="8">B1/T1</strain>
    </source>
</reference>
<evidence type="ECO:0000256" key="3">
    <source>
        <dbReference type="ARBA" id="ARBA00022723"/>
    </source>
</evidence>
<dbReference type="Pfam" id="PF08240">
    <property type="entry name" value="ADH_N"/>
    <property type="match status" value="1"/>
</dbReference>
<keyword evidence="9" id="KW-1185">Reference proteome</keyword>
<dbReference type="EMBL" id="CP148066">
    <property type="protein sequence ID" value="WXL28675.1"/>
    <property type="molecule type" value="Genomic_DNA"/>
</dbReference>
<evidence type="ECO:0000256" key="1">
    <source>
        <dbReference type="ARBA" id="ARBA00001947"/>
    </source>
</evidence>
<proteinExistence type="inferred from homology"/>
<dbReference type="PANTHER" id="PTHR42813">
    <property type="entry name" value="ZINC-TYPE ALCOHOL DEHYDROGENASE-LIKE"/>
    <property type="match status" value="1"/>
</dbReference>
<dbReference type="InterPro" id="IPR020843">
    <property type="entry name" value="ER"/>
</dbReference>
<comment type="cofactor">
    <cofactor evidence="1 6">
        <name>Zn(2+)</name>
        <dbReference type="ChEBI" id="CHEBI:29105"/>
    </cofactor>
</comment>
<dbReference type="SUPFAM" id="SSF50129">
    <property type="entry name" value="GroES-like"/>
    <property type="match status" value="1"/>
</dbReference>
<organism evidence="8 9">
    <name type="scientific">[Mycoplasma] gypis</name>
    <dbReference type="NCBI Taxonomy" id="92404"/>
    <lineage>
        <taxon>Bacteria</taxon>
        <taxon>Bacillati</taxon>
        <taxon>Mycoplasmatota</taxon>
        <taxon>Mycoplasmoidales</taxon>
        <taxon>Metamycoplasmataceae</taxon>
        <taxon>Metamycoplasma</taxon>
    </lineage>
</organism>
<sequence>MESIKLPKTMKALVFKEKDKVELVEKPVPQVGPNDLLIKVTTTTICGTDIHIRKGEYPVAKDLTIGHESVGVVAAYGDNVKGFKLGERVLAGAITPSGYTAACQYGQSSQDGTDEAYGYKATAGWKFGNIEDGCQAEYVLVHNAMANVAKIPENLTDKQVLMCPDILSTGIKGSENVGIKLGDTVLLVAQGPIGLCATIGAKLLGASTIIAADADDKRLEMSKKFGATHTVNVTKENLQEAIKRITDGRMCDGAVECLGLNKTFQECVKAVRPGGSVSSIGVYSEDLVIPMEHFAAGLGDHTIRTSLCPGGSERMRRLMQLIADNRIDVSDLVTHEFEFKDIVKAYDLFQSRADGVLKIAIKVSEL</sequence>
<dbReference type="PANTHER" id="PTHR42813:SF4">
    <property type="entry name" value="NADP-DEPENDENT ISOPROPANOL DEHYDROGENASE"/>
    <property type="match status" value="1"/>
</dbReference>
<accession>A0ABZ2RQL1</accession>
<evidence type="ECO:0000313" key="8">
    <source>
        <dbReference type="EMBL" id="WXL28675.1"/>
    </source>
</evidence>
<evidence type="ECO:0000256" key="5">
    <source>
        <dbReference type="ARBA" id="ARBA00023002"/>
    </source>
</evidence>
<dbReference type="InterPro" id="IPR013149">
    <property type="entry name" value="ADH-like_C"/>
</dbReference>
<evidence type="ECO:0000313" key="9">
    <source>
        <dbReference type="Proteomes" id="UP001460679"/>
    </source>
</evidence>
<evidence type="ECO:0000256" key="2">
    <source>
        <dbReference type="ARBA" id="ARBA00008072"/>
    </source>
</evidence>
<comment type="similarity">
    <text evidence="2 6">Belongs to the zinc-containing alcohol dehydrogenase family.</text>
</comment>
<evidence type="ECO:0000256" key="4">
    <source>
        <dbReference type="ARBA" id="ARBA00022833"/>
    </source>
</evidence>
<keyword evidence="4 6" id="KW-0862">Zinc</keyword>
<dbReference type="InterPro" id="IPR013154">
    <property type="entry name" value="ADH-like_N"/>
</dbReference>
<dbReference type="Proteomes" id="UP001460679">
    <property type="component" value="Chromosome"/>
</dbReference>
<dbReference type="RefSeq" id="WP_205498605.1">
    <property type="nucleotide sequence ID" value="NZ_CP148066.1"/>
</dbReference>